<sequence length="77" mass="8836">MERFLKISSPGNAWSILLSEKVAHILSNELVFGLFFDLFVLVKARFKSIIWIEMQIVKAFDIDKKEFAQLEVFAATG</sequence>
<evidence type="ECO:0000313" key="2">
    <source>
        <dbReference type="Proteomes" id="UP000252357"/>
    </source>
</evidence>
<proteinExistence type="predicted"/>
<evidence type="ECO:0000313" key="1">
    <source>
        <dbReference type="EMBL" id="RCS57143.1"/>
    </source>
</evidence>
<comment type="caution">
    <text evidence="1">The sequence shown here is derived from an EMBL/GenBank/DDBJ whole genome shotgun (WGS) entry which is preliminary data.</text>
</comment>
<gene>
    <name evidence="1" type="ORF">DU000_10090</name>
</gene>
<reference evidence="1 2" key="1">
    <citation type="journal article" date="2018" name="Int. J. Syst. Evol. Microbiol.">
        <title>Parvibium lacunae gen. nov., sp. nov., a new member of the family Alcaligenaceae isolated from a freshwater pond.</title>
        <authorList>
            <person name="Chen W.M."/>
            <person name="Xie P.B."/>
            <person name="Hsu M.Y."/>
            <person name="Sheu S.Y."/>
        </authorList>
    </citation>
    <scope>NUCLEOTIDE SEQUENCE [LARGE SCALE GENOMIC DNA]</scope>
    <source>
        <strain evidence="1 2">KMB9</strain>
    </source>
</reference>
<dbReference type="EMBL" id="QPGB01000004">
    <property type="protein sequence ID" value="RCS57143.1"/>
    <property type="molecule type" value="Genomic_DNA"/>
</dbReference>
<dbReference type="RefSeq" id="WP_114403285.1">
    <property type="nucleotide sequence ID" value="NZ_QPGB01000004.1"/>
</dbReference>
<dbReference type="Proteomes" id="UP000252357">
    <property type="component" value="Unassembled WGS sequence"/>
</dbReference>
<dbReference type="AlphaFoldDB" id="A0A368L0Q0"/>
<name>A0A368L0Q0_9BURK</name>
<protein>
    <submittedName>
        <fullName evidence="1">Uncharacterized protein</fullName>
    </submittedName>
</protein>
<keyword evidence="2" id="KW-1185">Reference proteome</keyword>
<accession>A0A368L0Q0</accession>
<organism evidence="1 2">
    <name type="scientific">Parvibium lacunae</name>
    <dbReference type="NCBI Taxonomy" id="1888893"/>
    <lineage>
        <taxon>Bacteria</taxon>
        <taxon>Pseudomonadati</taxon>
        <taxon>Pseudomonadota</taxon>
        <taxon>Betaproteobacteria</taxon>
        <taxon>Burkholderiales</taxon>
        <taxon>Alcaligenaceae</taxon>
        <taxon>Parvibium</taxon>
    </lineage>
</organism>